<dbReference type="AlphaFoldDB" id="A0A1G2NZS2"/>
<sequence>MKHTQKTIVLTCKCGRKVEMQLVGGQYQDSYSKTCDCGRKWLLEDLTEDLTNDGNNNDKFRRIENPFVF</sequence>
<organism evidence="1 2">
    <name type="scientific">Candidatus Taylorbacteria bacterium RIFCSPLOWO2_02_FULL_46_40</name>
    <dbReference type="NCBI Taxonomy" id="1802329"/>
    <lineage>
        <taxon>Bacteria</taxon>
        <taxon>Candidatus Tayloriibacteriota</taxon>
    </lineage>
</organism>
<gene>
    <name evidence="1" type="ORF">A3H68_02865</name>
</gene>
<evidence type="ECO:0000313" key="2">
    <source>
        <dbReference type="Proteomes" id="UP000176429"/>
    </source>
</evidence>
<comment type="caution">
    <text evidence="1">The sequence shown here is derived from an EMBL/GenBank/DDBJ whole genome shotgun (WGS) entry which is preliminary data.</text>
</comment>
<proteinExistence type="predicted"/>
<protein>
    <submittedName>
        <fullName evidence="1">Uncharacterized protein</fullName>
    </submittedName>
</protein>
<dbReference type="EMBL" id="MHSH01000042">
    <property type="protein sequence ID" value="OHA40969.1"/>
    <property type="molecule type" value="Genomic_DNA"/>
</dbReference>
<name>A0A1G2NZS2_9BACT</name>
<accession>A0A1G2NZS2</accession>
<reference evidence="1 2" key="1">
    <citation type="journal article" date="2016" name="Nat. Commun.">
        <title>Thousands of microbial genomes shed light on interconnected biogeochemical processes in an aquifer system.</title>
        <authorList>
            <person name="Anantharaman K."/>
            <person name="Brown C.T."/>
            <person name="Hug L.A."/>
            <person name="Sharon I."/>
            <person name="Castelle C.J."/>
            <person name="Probst A.J."/>
            <person name="Thomas B.C."/>
            <person name="Singh A."/>
            <person name="Wilkins M.J."/>
            <person name="Karaoz U."/>
            <person name="Brodie E.L."/>
            <person name="Williams K.H."/>
            <person name="Hubbard S.S."/>
            <person name="Banfield J.F."/>
        </authorList>
    </citation>
    <scope>NUCLEOTIDE SEQUENCE [LARGE SCALE GENOMIC DNA]</scope>
</reference>
<evidence type="ECO:0000313" key="1">
    <source>
        <dbReference type="EMBL" id="OHA40969.1"/>
    </source>
</evidence>
<dbReference type="Proteomes" id="UP000176429">
    <property type="component" value="Unassembled WGS sequence"/>
</dbReference>